<evidence type="ECO:0000313" key="12">
    <source>
        <dbReference type="Ensembl" id="ENSGMOP00000023702.1"/>
    </source>
</evidence>
<evidence type="ECO:0000313" key="13">
    <source>
        <dbReference type="Proteomes" id="UP000694546"/>
    </source>
</evidence>
<evidence type="ECO:0000256" key="1">
    <source>
        <dbReference type="ARBA" id="ARBA00004141"/>
    </source>
</evidence>
<evidence type="ECO:0000256" key="8">
    <source>
        <dbReference type="ARBA" id="ARBA00023303"/>
    </source>
</evidence>
<dbReference type="AlphaFoldDB" id="A0A8C4ZZN8"/>
<evidence type="ECO:0000256" key="10">
    <source>
        <dbReference type="SAM" id="Phobius"/>
    </source>
</evidence>
<dbReference type="RefSeq" id="XP_030196046.1">
    <property type="nucleotide sequence ID" value="XM_030340186.1"/>
</dbReference>
<keyword evidence="13" id="KW-1185">Reference proteome</keyword>
<evidence type="ECO:0000256" key="4">
    <source>
        <dbReference type="ARBA" id="ARBA00022958"/>
    </source>
</evidence>
<evidence type="ECO:0000256" key="7">
    <source>
        <dbReference type="ARBA" id="ARBA00023136"/>
    </source>
</evidence>
<reference evidence="12" key="1">
    <citation type="submission" date="2025-08" db="UniProtKB">
        <authorList>
            <consortium name="Ensembl"/>
        </authorList>
    </citation>
    <scope>IDENTIFICATION</scope>
</reference>
<dbReference type="Gene3D" id="1.10.287.70">
    <property type="match status" value="1"/>
</dbReference>
<evidence type="ECO:0000256" key="3">
    <source>
        <dbReference type="ARBA" id="ARBA00022692"/>
    </source>
</evidence>
<dbReference type="PRINTS" id="PR01096">
    <property type="entry name" value="TWIK1CHANNEL"/>
</dbReference>
<dbReference type="InterPro" id="IPR003280">
    <property type="entry name" value="2pore_dom_K_chnl"/>
</dbReference>
<dbReference type="GO" id="GO:0005886">
    <property type="term" value="C:plasma membrane"/>
    <property type="evidence" value="ECO:0007669"/>
    <property type="project" value="TreeGrafter"/>
</dbReference>
<feature type="domain" description="Potassium channel" evidence="11">
    <location>
        <begin position="193"/>
        <end position="270"/>
    </location>
</feature>
<dbReference type="GeneTree" id="ENSGT00940000155293"/>
<dbReference type="GO" id="GO:0022841">
    <property type="term" value="F:potassium ion leak channel activity"/>
    <property type="evidence" value="ECO:0007669"/>
    <property type="project" value="TreeGrafter"/>
</dbReference>
<dbReference type="InterPro" id="IPR005408">
    <property type="entry name" value="2pore_dom_K_chnl_TWIK"/>
</dbReference>
<evidence type="ECO:0000259" key="11">
    <source>
        <dbReference type="Pfam" id="PF07885"/>
    </source>
</evidence>
<gene>
    <name evidence="12" type="primary">LOC115531124</name>
</gene>
<evidence type="ECO:0000256" key="9">
    <source>
        <dbReference type="RuleBase" id="RU003857"/>
    </source>
</evidence>
<name>A0A8C4ZZN8_GADMO</name>
<keyword evidence="5 10" id="KW-1133">Transmembrane helix</keyword>
<keyword evidence="8 9" id="KW-0407">Ion channel</keyword>
<feature type="transmembrane region" description="Helical" evidence="10">
    <location>
        <begin position="179"/>
        <end position="203"/>
    </location>
</feature>
<feature type="domain" description="Potassium channel" evidence="11">
    <location>
        <begin position="97"/>
        <end position="156"/>
    </location>
</feature>
<protein>
    <submittedName>
        <fullName evidence="12">Potassium channel subfamily K member 1-like</fullName>
    </submittedName>
</protein>
<comment type="subcellular location">
    <subcellularLocation>
        <location evidence="1">Membrane</location>
        <topology evidence="1">Multi-pass membrane protein</topology>
    </subcellularLocation>
</comment>
<dbReference type="PANTHER" id="PTHR11003">
    <property type="entry name" value="POTASSIUM CHANNEL, SUBFAMILY K"/>
    <property type="match status" value="1"/>
</dbReference>
<dbReference type="InterPro" id="IPR013099">
    <property type="entry name" value="K_chnl_dom"/>
</dbReference>
<dbReference type="Proteomes" id="UP000694546">
    <property type="component" value="Chromosome 18"/>
</dbReference>
<keyword evidence="2 9" id="KW-0813">Transport</keyword>
<comment type="similarity">
    <text evidence="9">Belongs to the two pore domain potassium channel (TC 1.A.1.8) family.</text>
</comment>
<keyword evidence="3 9" id="KW-0812">Transmembrane</keyword>
<keyword evidence="6 9" id="KW-0406">Ion transport</keyword>
<feature type="transmembrane region" description="Helical" evidence="10">
    <location>
        <begin position="215"/>
        <end position="234"/>
    </location>
</feature>
<feature type="transmembrane region" description="Helical" evidence="10">
    <location>
        <begin position="246"/>
        <end position="267"/>
    </location>
</feature>
<evidence type="ECO:0000256" key="2">
    <source>
        <dbReference type="ARBA" id="ARBA00022448"/>
    </source>
</evidence>
<accession>A0A8C4ZZN8</accession>
<dbReference type="PRINTS" id="PR01333">
    <property type="entry name" value="2POREKCHANEL"/>
</dbReference>
<dbReference type="Ensembl" id="ENSGMOT00000062814.1">
    <property type="protein sequence ID" value="ENSGMOP00000023702.1"/>
    <property type="gene ID" value="ENSGMOG00000035788.1"/>
</dbReference>
<dbReference type="PANTHER" id="PTHR11003:SF59">
    <property type="entry name" value="POTASSIUM CHANNEL SUBFAMILY K MEMBER 1"/>
    <property type="match status" value="1"/>
</dbReference>
<dbReference type="GO" id="GO:0030322">
    <property type="term" value="P:stabilization of membrane potential"/>
    <property type="evidence" value="ECO:0007669"/>
    <property type="project" value="TreeGrafter"/>
</dbReference>
<reference evidence="12" key="2">
    <citation type="submission" date="2025-09" db="UniProtKB">
        <authorList>
            <consortium name="Ensembl"/>
        </authorList>
    </citation>
    <scope>IDENTIFICATION</scope>
</reference>
<evidence type="ECO:0000256" key="6">
    <source>
        <dbReference type="ARBA" id="ARBA00023065"/>
    </source>
</evidence>
<proteinExistence type="inferred from homology"/>
<dbReference type="OMA" id="FYQENVR"/>
<keyword evidence="4" id="KW-0630">Potassium</keyword>
<dbReference type="SUPFAM" id="SSF81324">
    <property type="entry name" value="Voltage-gated potassium channels"/>
    <property type="match status" value="2"/>
</dbReference>
<dbReference type="Pfam" id="PF07885">
    <property type="entry name" value="Ion_trans_2"/>
    <property type="match status" value="2"/>
</dbReference>
<dbReference type="GO" id="GO:0015271">
    <property type="term" value="F:outward rectifier potassium channel activity"/>
    <property type="evidence" value="ECO:0007669"/>
    <property type="project" value="TreeGrafter"/>
</dbReference>
<keyword evidence="7 10" id="KW-0472">Membrane</keyword>
<feature type="transmembrane region" description="Helical" evidence="10">
    <location>
        <begin position="135"/>
        <end position="158"/>
    </location>
</feature>
<dbReference type="OrthoDB" id="297496at2759"/>
<dbReference type="GeneID" id="115531124"/>
<dbReference type="PRINTS" id="PR01586">
    <property type="entry name" value="TWIKCHANNEL"/>
</dbReference>
<dbReference type="InterPro" id="IPR001779">
    <property type="entry name" value="2pore_dom_K_chnl_TWIK1"/>
</dbReference>
<evidence type="ECO:0000256" key="5">
    <source>
        <dbReference type="ARBA" id="ARBA00022989"/>
    </source>
</evidence>
<organism evidence="12 13">
    <name type="scientific">Gadus morhua</name>
    <name type="common">Atlantic cod</name>
    <dbReference type="NCBI Taxonomy" id="8049"/>
    <lineage>
        <taxon>Eukaryota</taxon>
        <taxon>Metazoa</taxon>
        <taxon>Chordata</taxon>
        <taxon>Craniata</taxon>
        <taxon>Vertebrata</taxon>
        <taxon>Euteleostomi</taxon>
        <taxon>Actinopterygii</taxon>
        <taxon>Neopterygii</taxon>
        <taxon>Teleostei</taxon>
        <taxon>Neoteleostei</taxon>
        <taxon>Acanthomorphata</taxon>
        <taxon>Zeiogadaria</taxon>
        <taxon>Gadariae</taxon>
        <taxon>Gadiformes</taxon>
        <taxon>Gadoidei</taxon>
        <taxon>Gadidae</taxon>
        <taxon>Gadus</taxon>
    </lineage>
</organism>
<sequence>MVRGISSGCFAQAAERHSTALSFSLLSAGYVLYLLLGAGIFSAIELPYEERLRQDLKQVRQEFLDQNECVSDARLEELLARAIEASNYGVSVLGNQTEPNNWDFVSALFFTSTVLTTTGYGHTVPLSDGGKAFCVLYSLVGIPITLLFLSAVVQRLMVVVTRRPVAYFHRRWGVSRARLAAAHAACLAALAAVFLLFIPAGVFVAVEQDWSFLEALYFCFISLSTIGLGDYVPGENDPEGAHAHGQLYRLAITVYLLLGLVCVLVVLETCCELPQLRGIKQRFYWDGGRDPDSETTNIIDSDHLTQEAVAAGDSPGPVPASIPSVSEQAASLRRHGNNNVNVNLNRSLATTPYTPAANSDAVNGFFS</sequence>
<feature type="transmembrane region" description="Helical" evidence="10">
    <location>
        <begin position="21"/>
        <end position="44"/>
    </location>
</feature>